<organism evidence="1 2">
    <name type="scientific">Yersinia mollaretii (strain ATCC 43969 / DSM 18520 / CIP 103324 / CNY 7263 / WAIP 204)</name>
    <dbReference type="NCBI Taxonomy" id="349967"/>
    <lineage>
        <taxon>Bacteria</taxon>
        <taxon>Pseudomonadati</taxon>
        <taxon>Pseudomonadota</taxon>
        <taxon>Gammaproteobacteria</taxon>
        <taxon>Enterobacterales</taxon>
        <taxon>Yersiniaceae</taxon>
        <taxon>Yersinia</taxon>
    </lineage>
</organism>
<comment type="caution">
    <text evidence="1">The sequence shown here is derived from an EMBL/GenBank/DDBJ whole genome shotgun (WGS) entry which is preliminary data.</text>
</comment>
<reference evidence="1" key="1">
    <citation type="submission" date="2008-12" db="EMBL/GenBank/DDBJ databases">
        <title>Annotation of the Yersinia mollaretii ATCC 43969 genome.</title>
        <authorList>
            <person name="Read T.D."/>
            <person name="Akmal A."/>
            <person name="Bishop-Lilly K."/>
            <person name="Chen P.E."/>
            <person name="Cook C."/>
            <person name="Kiley M.P."/>
            <person name="Lentz S."/>
            <person name="Mateczun A."/>
            <person name="Nagarajan N."/>
            <person name="Nolan N."/>
            <person name="Osborne B.I."/>
            <person name="Pop M."/>
            <person name="Sozhamannan S."/>
            <person name="Stewart A.C."/>
            <person name="Sulakvelidze A."/>
            <person name="Thomason B."/>
            <person name="Willner K."/>
            <person name="Zwick M.E."/>
        </authorList>
    </citation>
    <scope>NUCLEOTIDE SEQUENCE [LARGE SCALE GENOMIC DNA]</scope>
    <source>
        <strain evidence="1">ATCC 43969</strain>
    </source>
</reference>
<dbReference type="Proteomes" id="UP000003027">
    <property type="component" value="Unassembled WGS sequence"/>
</dbReference>
<keyword evidence="2" id="KW-1185">Reference proteome</keyword>
<proteinExistence type="predicted"/>
<evidence type="ECO:0000313" key="2">
    <source>
        <dbReference type="Proteomes" id="UP000003027"/>
    </source>
</evidence>
<evidence type="ECO:0000313" key="1">
    <source>
        <dbReference type="EMBL" id="EEQ12519.1"/>
    </source>
</evidence>
<sequence>MADVIVHWQQVSYFSDWLSPPPTDISPFWYGLIPNFIFGL</sequence>
<protein>
    <submittedName>
        <fullName evidence="1">Uncharacterized protein</fullName>
    </submittedName>
</protein>
<accession>A0ABP2EJ92</accession>
<name>A0ABP2EJ92_YERMW</name>
<gene>
    <name evidence="1" type="ORF">ymoll0001_11900</name>
</gene>
<dbReference type="EMBL" id="AALD02000001">
    <property type="protein sequence ID" value="EEQ12519.1"/>
    <property type="molecule type" value="Genomic_DNA"/>
</dbReference>